<feature type="region of interest" description="Disordered" evidence="1">
    <location>
        <begin position="112"/>
        <end position="159"/>
    </location>
</feature>
<evidence type="ECO:0000313" key="2">
    <source>
        <dbReference type="EMBL" id="PFX11208.1"/>
    </source>
</evidence>
<organism evidence="2 3">
    <name type="scientific">Stylophora pistillata</name>
    <name type="common">Smooth cauliflower coral</name>
    <dbReference type="NCBI Taxonomy" id="50429"/>
    <lineage>
        <taxon>Eukaryota</taxon>
        <taxon>Metazoa</taxon>
        <taxon>Cnidaria</taxon>
        <taxon>Anthozoa</taxon>
        <taxon>Hexacorallia</taxon>
        <taxon>Scleractinia</taxon>
        <taxon>Astrocoeniina</taxon>
        <taxon>Pocilloporidae</taxon>
        <taxon>Stylophora</taxon>
    </lineage>
</organism>
<dbReference type="Proteomes" id="UP000225706">
    <property type="component" value="Unassembled WGS sequence"/>
</dbReference>
<protein>
    <submittedName>
        <fullName evidence="2">Uncharacterized protein</fullName>
    </submittedName>
</protein>
<dbReference type="Gene3D" id="3.40.570.10">
    <property type="entry name" value="Extracellular Endonuclease, subunit A"/>
    <property type="match status" value="1"/>
</dbReference>
<comment type="caution">
    <text evidence="2">The sequence shown here is derived from an EMBL/GenBank/DDBJ whole genome shotgun (WGS) entry which is preliminary data.</text>
</comment>
<feature type="non-terminal residue" evidence="2">
    <location>
        <position position="1"/>
    </location>
</feature>
<proteinExistence type="predicted"/>
<evidence type="ECO:0000313" key="3">
    <source>
        <dbReference type="Proteomes" id="UP000225706"/>
    </source>
</evidence>
<dbReference type="EMBL" id="LSMT01003195">
    <property type="protein sequence ID" value="PFX11208.1"/>
    <property type="molecule type" value="Genomic_DNA"/>
</dbReference>
<name>A0A2B4R492_STYPI</name>
<sequence>VFMDKNEIVQGGEKVSHPEKRPGEDDGTISVPASLWTAGCCIQTAPPYYAKASFAVIGNNVNEKENMHTQQITVKTLQKILEQDFHTAEKVDLYPKNPGCLTINLKELPKFEKGKEEVVEEGEGEEEEKGENEEGEKEGGKIEEENAEEEEQEEKMILE</sequence>
<feature type="compositionally biased region" description="Basic and acidic residues" evidence="1">
    <location>
        <begin position="14"/>
        <end position="24"/>
    </location>
</feature>
<evidence type="ECO:0000256" key="1">
    <source>
        <dbReference type="SAM" id="MobiDB-lite"/>
    </source>
</evidence>
<feature type="region of interest" description="Disordered" evidence="1">
    <location>
        <begin position="1"/>
        <end position="27"/>
    </location>
</feature>
<accession>A0A2B4R492</accession>
<dbReference type="AlphaFoldDB" id="A0A2B4R492"/>
<keyword evidence="3" id="KW-1185">Reference proteome</keyword>
<gene>
    <name evidence="2" type="ORF">AWC38_SpisGene25205</name>
</gene>
<feature type="compositionally biased region" description="Acidic residues" evidence="1">
    <location>
        <begin position="118"/>
        <end position="136"/>
    </location>
</feature>
<dbReference type="InterPro" id="IPR044929">
    <property type="entry name" value="DNA/RNA_non-sp_Endonuclease_sf"/>
</dbReference>
<reference evidence="3" key="1">
    <citation type="journal article" date="2017" name="bioRxiv">
        <title>Comparative analysis of the genomes of Stylophora pistillata and Acropora digitifera provides evidence for extensive differences between species of corals.</title>
        <authorList>
            <person name="Voolstra C.R."/>
            <person name="Li Y."/>
            <person name="Liew Y.J."/>
            <person name="Baumgarten S."/>
            <person name="Zoccola D."/>
            <person name="Flot J.-F."/>
            <person name="Tambutte S."/>
            <person name="Allemand D."/>
            <person name="Aranda M."/>
        </authorList>
    </citation>
    <scope>NUCLEOTIDE SEQUENCE [LARGE SCALE GENOMIC DNA]</scope>
</reference>